<keyword evidence="1" id="KW-0472">Membrane</keyword>
<keyword evidence="3" id="KW-1185">Reference proteome</keyword>
<proteinExistence type="predicted"/>
<evidence type="ECO:0000313" key="3">
    <source>
        <dbReference type="Proteomes" id="UP000618952"/>
    </source>
</evidence>
<gene>
    <name evidence="2" type="ORF">H4O18_10365</name>
</gene>
<reference evidence="2 3" key="1">
    <citation type="submission" date="2020-08" db="EMBL/GenBank/DDBJ databases">
        <title>Arenibacter gaetbuli sp. nov., isolated from a sand dune.</title>
        <authorList>
            <person name="Park S."/>
            <person name="Yoon J.-H."/>
        </authorList>
    </citation>
    <scope>NUCLEOTIDE SEQUENCE [LARGE SCALE GENOMIC DNA]</scope>
    <source>
        <strain evidence="2 3">BSSL-BM3</strain>
    </source>
</reference>
<keyword evidence="1" id="KW-1133">Transmembrane helix</keyword>
<dbReference type="EMBL" id="JACLHY010000008">
    <property type="protein sequence ID" value="MBC8768398.1"/>
    <property type="molecule type" value="Genomic_DNA"/>
</dbReference>
<sequence length="255" mass="29439">MRLFAKIRRGFIISGKFKNYLLYAFGEIFLIVIGILIAWKINDLNEIRKNRIVEMKIYHSLYEELNTNLKVLNEGIVKYSGNINRLEATMSYIGLAPEQITPGAKDTIVHINYAPMVLLDGALNSVINTSKFEIIESDSLKTLIANYPTEIAEFKITDSKINDIVVNHLQPVLEKHLALVDILPQENPKYNNIRDFGKMSNYYTLLNTKEYQNALVDRLIQTENLLTQAKKLRNRTQIMGIKLRQELGYPEEYLQ</sequence>
<evidence type="ECO:0000313" key="2">
    <source>
        <dbReference type="EMBL" id="MBC8768398.1"/>
    </source>
</evidence>
<keyword evidence="1" id="KW-0812">Transmembrane</keyword>
<comment type="caution">
    <text evidence="2">The sequence shown here is derived from an EMBL/GenBank/DDBJ whole genome shotgun (WGS) entry which is preliminary data.</text>
</comment>
<accession>A0ABR7QMH8</accession>
<evidence type="ECO:0000256" key="1">
    <source>
        <dbReference type="SAM" id="Phobius"/>
    </source>
</evidence>
<name>A0ABR7QMH8_9FLAO</name>
<protein>
    <submittedName>
        <fullName evidence="2">Uncharacterized protein</fullName>
    </submittedName>
</protein>
<feature type="transmembrane region" description="Helical" evidence="1">
    <location>
        <begin position="20"/>
        <end position="39"/>
    </location>
</feature>
<organism evidence="2 3">
    <name type="scientific">Arenibacter arenosicollis</name>
    <dbReference type="NCBI Taxonomy" id="2762274"/>
    <lineage>
        <taxon>Bacteria</taxon>
        <taxon>Pseudomonadati</taxon>
        <taxon>Bacteroidota</taxon>
        <taxon>Flavobacteriia</taxon>
        <taxon>Flavobacteriales</taxon>
        <taxon>Flavobacteriaceae</taxon>
        <taxon>Arenibacter</taxon>
    </lineage>
</organism>
<dbReference type="RefSeq" id="WP_187584216.1">
    <property type="nucleotide sequence ID" value="NZ_JACLHY010000008.1"/>
</dbReference>
<dbReference type="Proteomes" id="UP000618952">
    <property type="component" value="Unassembled WGS sequence"/>
</dbReference>